<comment type="subunit">
    <text evidence="4">Homotetramer.</text>
</comment>
<dbReference type="EMBL" id="MZGW01000004">
    <property type="protein sequence ID" value="OPJ55596.1"/>
    <property type="molecule type" value="Genomic_DNA"/>
</dbReference>
<evidence type="ECO:0000256" key="4">
    <source>
        <dbReference type="HAMAP-Rule" id="MF_00626"/>
    </source>
</evidence>
<organism evidence="5 6">
    <name type="scientific">Alkalithermobacter paradoxus</name>
    <dbReference type="NCBI Taxonomy" id="29349"/>
    <lineage>
        <taxon>Bacteria</taxon>
        <taxon>Bacillati</taxon>
        <taxon>Bacillota</taxon>
        <taxon>Clostridia</taxon>
        <taxon>Peptostreptococcales</taxon>
        <taxon>Tepidibacteraceae</taxon>
        <taxon>Alkalithermobacter</taxon>
    </lineage>
</organism>
<dbReference type="InterPro" id="IPR005080">
    <property type="entry name" value="Peptidase_A25"/>
</dbReference>
<protein>
    <recommendedName>
        <fullName evidence="4">Germination protease</fullName>
        <ecNumber evidence="4">3.4.24.78</ecNumber>
    </recommendedName>
    <alternativeName>
        <fullName evidence="4">GPR endopeptidase</fullName>
    </alternativeName>
    <alternativeName>
        <fullName evidence="4">Germination proteinase</fullName>
    </alternativeName>
    <alternativeName>
        <fullName evidence="4">Spore protease</fullName>
    </alternativeName>
</protein>
<comment type="similarity">
    <text evidence="4">Belongs to the peptidase A25 family.</text>
</comment>
<gene>
    <name evidence="4 5" type="primary">gpr</name>
    <name evidence="5" type="ORF">CLOTH_13550</name>
</gene>
<reference evidence="5 6" key="1">
    <citation type="submission" date="2017-03" db="EMBL/GenBank/DDBJ databases">
        <title>Genome sequence of Clostridium thermoalcaliphilum DSM 7309.</title>
        <authorList>
            <person name="Poehlein A."/>
            <person name="Daniel R."/>
        </authorList>
    </citation>
    <scope>NUCLEOTIDE SEQUENCE [LARGE SCALE GENOMIC DNA]</scope>
    <source>
        <strain evidence="5 6">DSM 7309</strain>
    </source>
</reference>
<dbReference type="EC" id="3.4.24.78" evidence="4"/>
<name>A0A1V4I6J9_9FIRM</name>
<evidence type="ECO:0000256" key="3">
    <source>
        <dbReference type="ARBA" id="ARBA00023145"/>
    </source>
</evidence>
<dbReference type="AlphaFoldDB" id="A0A1V4I6J9"/>
<dbReference type="GO" id="GO:0006508">
    <property type="term" value="P:proteolysis"/>
    <property type="evidence" value="ECO:0007669"/>
    <property type="project" value="UniProtKB-UniRule"/>
</dbReference>
<dbReference type="Gene3D" id="3.40.50.1450">
    <property type="entry name" value="HybD-like"/>
    <property type="match status" value="1"/>
</dbReference>
<dbReference type="SUPFAM" id="SSF53163">
    <property type="entry name" value="HybD-like"/>
    <property type="match status" value="1"/>
</dbReference>
<comment type="caution">
    <text evidence="5">The sequence shown here is derived from an EMBL/GenBank/DDBJ whole genome shotgun (WGS) entry which is preliminary data.</text>
</comment>
<evidence type="ECO:0000313" key="5">
    <source>
        <dbReference type="EMBL" id="OPJ55596.1"/>
    </source>
</evidence>
<comment type="function">
    <text evidence="4">Initiates the rapid degradation of small, acid-soluble proteins during spore germination.</text>
</comment>
<keyword evidence="3 4" id="KW-0865">Zymogen</keyword>
<proteinExistence type="inferred from homology"/>
<keyword evidence="1 4" id="KW-0645">Protease</keyword>
<dbReference type="OrthoDB" id="9777293at2"/>
<dbReference type="InterPro" id="IPR023430">
    <property type="entry name" value="Pept_HybD-like_dom_sf"/>
</dbReference>
<evidence type="ECO:0000256" key="1">
    <source>
        <dbReference type="ARBA" id="ARBA00022670"/>
    </source>
</evidence>
<evidence type="ECO:0000313" key="6">
    <source>
        <dbReference type="Proteomes" id="UP000190140"/>
    </source>
</evidence>
<comment type="catalytic activity">
    <reaction evidence="4">
        <text>Endopeptidase action with P4 Glu or Asp, P1 preferably Glu &gt; Asp, P1' hydrophobic and P2' Ala.</text>
        <dbReference type="EC" id="3.4.24.78"/>
    </reaction>
</comment>
<dbReference type="NCBIfam" id="TIGR01441">
    <property type="entry name" value="GPR"/>
    <property type="match status" value="1"/>
</dbReference>
<sequence>MINKHIRTDLAIEARELYSEDRNIEIPGVKVEQEKGNDYTVTRVDIFNEEGKQIMGKEKGVYITIESKLISFDDDDSREIIIDAIHKELSKLLGDFKNKKALVIGLGNWNITSDALGPKVVANTLVTRHLFEAYNKEYDDDVNEVAALSPGVMGITGIETSETVKALVEMIKPDVVIAVDALASRKLERVNNTVQISTAGISPGAGIGNVRKALDQEYLNVPVIAIGVPTVVDAATLTSDVIDYTIDNLIQESKKGKDFYKMLKSLKEEEKYSLIKDILEPYGQNVVVTPKDIDEIIDNLSYVISTAINKSLHPGIN</sequence>
<keyword evidence="6" id="KW-1185">Reference proteome</keyword>
<dbReference type="GO" id="GO:0009847">
    <property type="term" value="P:spore germination"/>
    <property type="evidence" value="ECO:0007669"/>
    <property type="project" value="UniProtKB-UniRule"/>
</dbReference>
<dbReference type="HAMAP" id="MF_00626">
    <property type="entry name" value="Germination_prot"/>
    <property type="match status" value="1"/>
</dbReference>
<dbReference type="STRING" id="29349.CLOTH_13550"/>
<feature type="propeptide" id="PRO_5010750469" evidence="4">
    <location>
        <begin position="1"/>
        <end position="9"/>
    </location>
</feature>
<dbReference type="GO" id="GO:0004222">
    <property type="term" value="F:metalloendopeptidase activity"/>
    <property type="evidence" value="ECO:0007669"/>
    <property type="project" value="UniProtKB-UniRule"/>
</dbReference>
<dbReference type="PIRSF" id="PIRSF019549">
    <property type="entry name" value="Peptidase_A25"/>
    <property type="match status" value="1"/>
</dbReference>
<accession>A0A1V4I6J9</accession>
<dbReference type="Pfam" id="PF03418">
    <property type="entry name" value="Peptidase_A25"/>
    <property type="match status" value="1"/>
</dbReference>
<dbReference type="Proteomes" id="UP000190140">
    <property type="component" value="Unassembled WGS sequence"/>
</dbReference>
<keyword evidence="2 4" id="KW-0378">Hydrolase</keyword>
<evidence type="ECO:0000256" key="2">
    <source>
        <dbReference type="ARBA" id="ARBA00022801"/>
    </source>
</evidence>
<feature type="chain" id="PRO_5023391616" description="Germination protease" evidence="4">
    <location>
        <begin position="10"/>
        <end position="317"/>
    </location>
</feature>
<dbReference type="RefSeq" id="WP_079412364.1">
    <property type="nucleotide sequence ID" value="NZ_MZGW01000004.1"/>
</dbReference>
<comment type="PTM">
    <text evidence="4">Autoproteolytically processed. The inactive tetrameric zymogen termed p46 autoprocesses to a smaller form termed p41, which is active only during spore germination.</text>
</comment>